<dbReference type="PANTHER" id="PTHR42080:SF3">
    <property type="entry name" value="SRR1-LIKE DOMAIN-CONTAINING PROTEIN"/>
    <property type="match status" value="1"/>
</dbReference>
<reference evidence="2" key="2">
    <citation type="submission" date="2023-06" db="EMBL/GenBank/DDBJ databases">
        <authorList>
            <consortium name="Lawrence Berkeley National Laboratory"/>
            <person name="Haridas S."/>
            <person name="Hensen N."/>
            <person name="Bonometti L."/>
            <person name="Westerberg I."/>
            <person name="Brannstrom I.O."/>
            <person name="Guillou S."/>
            <person name="Cros-Aarteil S."/>
            <person name="Calhoun S."/>
            <person name="Kuo A."/>
            <person name="Mondo S."/>
            <person name="Pangilinan J."/>
            <person name="Riley R."/>
            <person name="Labutti K."/>
            <person name="Andreopoulos B."/>
            <person name="Lipzen A."/>
            <person name="Chen C."/>
            <person name="Yanf M."/>
            <person name="Daum C."/>
            <person name="Ng V."/>
            <person name="Clum A."/>
            <person name="Steindorff A."/>
            <person name="Ohm R."/>
            <person name="Martin F."/>
            <person name="Silar P."/>
            <person name="Natvig D."/>
            <person name="Lalanne C."/>
            <person name="Gautier V."/>
            <person name="Ament-Velasquez S.L."/>
            <person name="Kruys A."/>
            <person name="Hutchinson M.I."/>
            <person name="Powell A.J."/>
            <person name="Barry K."/>
            <person name="Miller A.N."/>
            <person name="Grigoriev I.V."/>
            <person name="Debuchy R."/>
            <person name="Gladieux P."/>
            <person name="Thoren M.H."/>
            <person name="Johannesson H."/>
        </authorList>
    </citation>
    <scope>NUCLEOTIDE SEQUENCE</scope>
    <source>
        <strain evidence="2">CBS 168.71</strain>
    </source>
</reference>
<name>A0AAE0HNL9_9PEZI</name>
<evidence type="ECO:0000313" key="2">
    <source>
        <dbReference type="EMBL" id="KAK3299893.1"/>
    </source>
</evidence>
<keyword evidence="3" id="KW-1185">Reference proteome</keyword>
<protein>
    <recommendedName>
        <fullName evidence="1">SRR1-like domain-containing protein</fullName>
    </recommendedName>
</protein>
<organism evidence="2 3">
    <name type="scientific">Chaetomium fimeti</name>
    <dbReference type="NCBI Taxonomy" id="1854472"/>
    <lineage>
        <taxon>Eukaryota</taxon>
        <taxon>Fungi</taxon>
        <taxon>Dikarya</taxon>
        <taxon>Ascomycota</taxon>
        <taxon>Pezizomycotina</taxon>
        <taxon>Sordariomycetes</taxon>
        <taxon>Sordariomycetidae</taxon>
        <taxon>Sordariales</taxon>
        <taxon>Chaetomiaceae</taxon>
        <taxon>Chaetomium</taxon>
    </lineage>
</organism>
<evidence type="ECO:0000259" key="1">
    <source>
        <dbReference type="Pfam" id="PF07985"/>
    </source>
</evidence>
<evidence type="ECO:0000313" key="3">
    <source>
        <dbReference type="Proteomes" id="UP001278766"/>
    </source>
</evidence>
<dbReference type="RefSeq" id="XP_062663407.1">
    <property type="nucleotide sequence ID" value="XM_062799937.1"/>
</dbReference>
<dbReference type="InterPro" id="IPR012942">
    <property type="entry name" value="SRR1-like"/>
</dbReference>
<dbReference type="AlphaFoldDB" id="A0AAE0HNL9"/>
<comment type="caution">
    <text evidence="2">The sequence shown here is derived from an EMBL/GenBank/DDBJ whole genome shotgun (WGS) entry which is preliminary data.</text>
</comment>
<gene>
    <name evidence="2" type="ORF">B0H64DRAFT_2471</name>
</gene>
<reference evidence="2" key="1">
    <citation type="journal article" date="2023" name="Mol. Phylogenet. Evol.">
        <title>Genome-scale phylogeny and comparative genomics of the fungal order Sordariales.</title>
        <authorList>
            <person name="Hensen N."/>
            <person name="Bonometti L."/>
            <person name="Westerberg I."/>
            <person name="Brannstrom I.O."/>
            <person name="Guillou S."/>
            <person name="Cros-Aarteil S."/>
            <person name="Calhoun S."/>
            <person name="Haridas S."/>
            <person name="Kuo A."/>
            <person name="Mondo S."/>
            <person name="Pangilinan J."/>
            <person name="Riley R."/>
            <person name="LaButti K."/>
            <person name="Andreopoulos B."/>
            <person name="Lipzen A."/>
            <person name="Chen C."/>
            <person name="Yan M."/>
            <person name="Daum C."/>
            <person name="Ng V."/>
            <person name="Clum A."/>
            <person name="Steindorff A."/>
            <person name="Ohm R.A."/>
            <person name="Martin F."/>
            <person name="Silar P."/>
            <person name="Natvig D.O."/>
            <person name="Lalanne C."/>
            <person name="Gautier V."/>
            <person name="Ament-Velasquez S.L."/>
            <person name="Kruys A."/>
            <person name="Hutchinson M.I."/>
            <person name="Powell A.J."/>
            <person name="Barry K."/>
            <person name="Miller A.N."/>
            <person name="Grigoriev I.V."/>
            <person name="Debuchy R."/>
            <person name="Gladieux P."/>
            <person name="Hiltunen Thoren M."/>
            <person name="Johannesson H."/>
        </authorList>
    </citation>
    <scope>NUCLEOTIDE SEQUENCE</scope>
    <source>
        <strain evidence="2">CBS 168.71</strain>
    </source>
</reference>
<dbReference type="PANTHER" id="PTHR42080">
    <property type="entry name" value="SRR1 DOMAIN-CONTAINING PROTEIN"/>
    <property type="match status" value="1"/>
</dbReference>
<dbReference type="GeneID" id="87836885"/>
<proteinExistence type="predicted"/>
<dbReference type="Proteomes" id="UP001278766">
    <property type="component" value="Unassembled WGS sequence"/>
</dbReference>
<sequence length="397" mass="43773">MPYYPLPIPSHVIDEIENEERQMGVPEEEIERWAGNRATIHGLCGPINAIYESGTPLFTKAAIRDLVREIDESGMRRIQTAPLSLHFSITGIDGRTVDFPIQLGVKHPLPPHWPQRADGSVLMDAMLFIDLRPADYLTSTAFINVHDFDHDKAFLPITVRAVPIPIHPGTGEPVPQPPLPRSAPETLATLQQAQAQWNSGAACRELVATLHSAAEARQAAGLAPLPHVDKVVAFACNQLSTTEDAGRVAAEHALVLSLRDFFTTHTQRRDPETAGVVRCYAQDPAYQDVDRAVLAEVGVTVLDHPRGFLEVDESAVVFSLAPDVAVRQVVADLARPAVMVWNRVREIPREGDWVGRAERADNISPRVEEMIKDYTEFPFPADLAGFGSSLAIYVRNY</sequence>
<dbReference type="EMBL" id="JAUEPN010000001">
    <property type="protein sequence ID" value="KAK3299893.1"/>
    <property type="molecule type" value="Genomic_DNA"/>
</dbReference>
<accession>A0AAE0HNL9</accession>
<feature type="domain" description="SRR1-like" evidence="1">
    <location>
        <begin position="252"/>
        <end position="350"/>
    </location>
</feature>
<dbReference type="Pfam" id="PF07985">
    <property type="entry name" value="SRR1"/>
    <property type="match status" value="1"/>
</dbReference>